<dbReference type="FunFam" id="3.80.10.10:FF:000213">
    <property type="entry name" value="Tyrosine-sulfated glycopeptide receptor 1"/>
    <property type="match status" value="1"/>
</dbReference>
<evidence type="ECO:0000256" key="1">
    <source>
        <dbReference type="ARBA" id="ARBA00004251"/>
    </source>
</evidence>
<feature type="transmembrane region" description="Helical" evidence="12">
    <location>
        <begin position="885"/>
        <end position="908"/>
    </location>
</feature>
<dbReference type="PRINTS" id="PR00019">
    <property type="entry name" value="LEURICHRPT"/>
</dbReference>
<dbReference type="Gene3D" id="3.80.10.10">
    <property type="entry name" value="Ribonuclease Inhibitor"/>
    <property type="match status" value="3"/>
</dbReference>
<keyword evidence="11" id="KW-0325">Glycoprotein</keyword>
<dbReference type="InterPro" id="IPR003591">
    <property type="entry name" value="Leu-rich_rpt_typical-subtyp"/>
</dbReference>
<evidence type="ECO:0000313" key="15">
    <source>
        <dbReference type="EMBL" id="KAK4595656.1"/>
    </source>
</evidence>
<evidence type="ECO:0000256" key="11">
    <source>
        <dbReference type="ARBA" id="ARBA00023180"/>
    </source>
</evidence>
<dbReference type="AlphaFoldDB" id="A0AAN7FRS0"/>
<keyword evidence="3" id="KW-1003">Cell membrane</keyword>
<dbReference type="SUPFAM" id="SSF52058">
    <property type="entry name" value="L domain-like"/>
    <property type="match status" value="3"/>
</dbReference>
<evidence type="ECO:0000259" key="14">
    <source>
        <dbReference type="Pfam" id="PF08263"/>
    </source>
</evidence>
<evidence type="ECO:0000256" key="8">
    <source>
        <dbReference type="ARBA" id="ARBA00022989"/>
    </source>
</evidence>
<keyword evidence="6 13" id="KW-0732">Signal</keyword>
<feature type="chain" id="PRO_5042879403" description="Leucine-rich repeat-containing N-terminal plant-type domain-containing protein" evidence="13">
    <location>
        <begin position="25"/>
        <end position="944"/>
    </location>
</feature>
<evidence type="ECO:0000256" key="9">
    <source>
        <dbReference type="ARBA" id="ARBA00023136"/>
    </source>
</evidence>
<dbReference type="GO" id="GO:0005886">
    <property type="term" value="C:plasma membrane"/>
    <property type="evidence" value="ECO:0007669"/>
    <property type="project" value="UniProtKB-SubCell"/>
</dbReference>
<dbReference type="PANTHER" id="PTHR48063:SF101">
    <property type="entry name" value="LRR RECEPTOR-LIKE SERINE_THREONINE-PROTEIN KINASE FLS2"/>
    <property type="match status" value="1"/>
</dbReference>
<name>A0AAN7FRS0_QUERU</name>
<feature type="signal peptide" evidence="13">
    <location>
        <begin position="1"/>
        <end position="24"/>
    </location>
</feature>
<comment type="subcellular location">
    <subcellularLocation>
        <location evidence="1">Cell membrane</location>
        <topology evidence="1">Single-pass type I membrane protein</topology>
    </subcellularLocation>
</comment>
<evidence type="ECO:0000313" key="16">
    <source>
        <dbReference type="Proteomes" id="UP001324115"/>
    </source>
</evidence>
<dbReference type="InterPro" id="IPR046956">
    <property type="entry name" value="RLP23-like"/>
</dbReference>
<keyword evidence="4" id="KW-0433">Leucine-rich repeat</keyword>
<comment type="caution">
    <text evidence="15">The sequence shown here is derived from an EMBL/GenBank/DDBJ whole genome shotgun (WGS) entry which is preliminary data.</text>
</comment>
<gene>
    <name evidence="15" type="ORF">RGQ29_013941</name>
</gene>
<dbReference type="Proteomes" id="UP001324115">
    <property type="component" value="Unassembled WGS sequence"/>
</dbReference>
<evidence type="ECO:0000256" key="6">
    <source>
        <dbReference type="ARBA" id="ARBA00022729"/>
    </source>
</evidence>
<dbReference type="EMBL" id="JAXUIC010000003">
    <property type="protein sequence ID" value="KAK4595656.1"/>
    <property type="molecule type" value="Genomic_DNA"/>
</dbReference>
<dbReference type="PROSITE" id="PS51450">
    <property type="entry name" value="LRR"/>
    <property type="match status" value="2"/>
</dbReference>
<evidence type="ECO:0000256" key="5">
    <source>
        <dbReference type="ARBA" id="ARBA00022692"/>
    </source>
</evidence>
<dbReference type="InterPro" id="IPR032675">
    <property type="entry name" value="LRR_dom_sf"/>
</dbReference>
<accession>A0AAN7FRS0</accession>
<protein>
    <recommendedName>
        <fullName evidence="14">Leucine-rich repeat-containing N-terminal plant-type domain-containing protein</fullName>
    </recommendedName>
</protein>
<proteinExistence type="inferred from homology"/>
<keyword evidence="10" id="KW-0675">Receptor</keyword>
<keyword evidence="8 12" id="KW-1133">Transmembrane helix</keyword>
<evidence type="ECO:0000256" key="7">
    <source>
        <dbReference type="ARBA" id="ARBA00022737"/>
    </source>
</evidence>
<evidence type="ECO:0000256" key="2">
    <source>
        <dbReference type="ARBA" id="ARBA00009592"/>
    </source>
</evidence>
<organism evidence="15 16">
    <name type="scientific">Quercus rubra</name>
    <name type="common">Northern red oak</name>
    <name type="synonym">Quercus borealis</name>
    <dbReference type="NCBI Taxonomy" id="3512"/>
    <lineage>
        <taxon>Eukaryota</taxon>
        <taxon>Viridiplantae</taxon>
        <taxon>Streptophyta</taxon>
        <taxon>Embryophyta</taxon>
        <taxon>Tracheophyta</taxon>
        <taxon>Spermatophyta</taxon>
        <taxon>Magnoliopsida</taxon>
        <taxon>eudicotyledons</taxon>
        <taxon>Gunneridae</taxon>
        <taxon>Pentapetalae</taxon>
        <taxon>rosids</taxon>
        <taxon>fabids</taxon>
        <taxon>Fagales</taxon>
        <taxon>Fagaceae</taxon>
        <taxon>Quercus</taxon>
    </lineage>
</organism>
<evidence type="ECO:0000256" key="13">
    <source>
        <dbReference type="SAM" id="SignalP"/>
    </source>
</evidence>
<comment type="similarity">
    <text evidence="2">Belongs to the RLP family.</text>
</comment>
<dbReference type="Pfam" id="PF08263">
    <property type="entry name" value="LRRNT_2"/>
    <property type="match status" value="1"/>
</dbReference>
<keyword evidence="5 12" id="KW-0812">Transmembrane</keyword>
<dbReference type="SMART" id="SM00369">
    <property type="entry name" value="LRR_TYP"/>
    <property type="match status" value="8"/>
</dbReference>
<keyword evidence="9 12" id="KW-0472">Membrane</keyword>
<evidence type="ECO:0000256" key="3">
    <source>
        <dbReference type="ARBA" id="ARBA00022475"/>
    </source>
</evidence>
<keyword evidence="7" id="KW-0677">Repeat</keyword>
<sequence>MGGSFLQFLLTFILLLLCMKPTTHLGCKEHERQALLKIKQDLIDDYGLLSSWSSNQDCCKWSGVNCSNQTGHVIMLNLNGSTSFLSRHLQGKLNPSLTELKYLTHLDVSYNDFNQTQIPEFIGSLSNLIFLDLSQANFGRNIPYQLGNLSSLQYLYLWGNPINNPKNLDWLSQLSSLTFLDMDINLSKVNNWLQIVNKLPYLTSLYLISCNLPNIFSIPLVNSSTSFDVLCLSDNDLTSSSSVLEWLFSSNTSVVELDLSRNQFRGLIPDAFSRINSLAHLYLDSVKFEGEIPKAFGGMCNLKTLSLSKNCLNGQLTDFIHNLTGCANHSIEALFLDRNQITGSLPDLTTFPSLRELRLDQNRLNGTIPESLGKQSNLEILHLGSNSLEGVISEVHFSKLSNLKNLDLSNTSLVFNFSFDWVPQFQLDVIHFQSCQLGPRFPKWLQAQKSCYWIDISNSGISDNLSNLHWVFSSQIQFMNLSHNKITGQIPDLSLEFNLPPMIDMRSNNLEGDIPSFLFKASYLDLSYNMFSESVLSLCAINNEDLGFLDLSNNRLSGELPDCWMHLKGLGILNLANNHFQGKIPNSLGSLLGIETLDLSNNNFSGELTSSLNNCVELKFINLRDNNLSGEIPMWLGSSLPNLVVIILRSNHLHGSLPLHLCHLAHLQVLDFALNQISGSIPKCFNNLTALTQKVRANATISHIYDQYFGSFYMTRTYDDHVLLMWKGREYDYKHILGLLKIIDLSSNKLTGAIPEEITELTGLISLNLSRNLLSGQIISNIGELQSLDFLDLSKNQLSGRIPSSLSHIDRLSVLDLSNNNLSGKIPTSPQLDTFNASSYEGNPNLCGAPLLEKCPGEEIAQNPAMNGSREHAGMQDEKEGFISIGFYVSVALGFIAGFWGVVGTLVLNMSLRVAFFRFLNDFKDRLYVAISVNLARVQRQLQN</sequence>
<dbReference type="Pfam" id="PF00560">
    <property type="entry name" value="LRR_1"/>
    <property type="match status" value="9"/>
</dbReference>
<dbReference type="Pfam" id="PF13855">
    <property type="entry name" value="LRR_8"/>
    <property type="match status" value="1"/>
</dbReference>
<dbReference type="InterPro" id="IPR001611">
    <property type="entry name" value="Leu-rich_rpt"/>
</dbReference>
<dbReference type="InterPro" id="IPR013210">
    <property type="entry name" value="LRR_N_plant-typ"/>
</dbReference>
<dbReference type="PANTHER" id="PTHR48063">
    <property type="entry name" value="LRR RECEPTOR-LIKE KINASE"/>
    <property type="match status" value="1"/>
</dbReference>
<evidence type="ECO:0000256" key="4">
    <source>
        <dbReference type="ARBA" id="ARBA00022614"/>
    </source>
</evidence>
<evidence type="ECO:0000256" key="10">
    <source>
        <dbReference type="ARBA" id="ARBA00023170"/>
    </source>
</evidence>
<feature type="domain" description="Leucine-rich repeat-containing N-terminal plant-type" evidence="14">
    <location>
        <begin position="30"/>
        <end position="67"/>
    </location>
</feature>
<keyword evidence="16" id="KW-1185">Reference proteome</keyword>
<reference evidence="15 16" key="1">
    <citation type="journal article" date="2023" name="G3 (Bethesda)">
        <title>A haplotype-resolved chromosome-scale genome for Quercus rubra L. provides insights into the genetics of adaptive traits for red oak species.</title>
        <authorList>
            <person name="Kapoor B."/>
            <person name="Jenkins J."/>
            <person name="Schmutz J."/>
            <person name="Zhebentyayeva T."/>
            <person name="Kuelheim C."/>
            <person name="Coggeshall M."/>
            <person name="Heim C."/>
            <person name="Lasky J.R."/>
            <person name="Leites L."/>
            <person name="Islam-Faridi N."/>
            <person name="Romero-Severson J."/>
            <person name="DeLeo V.L."/>
            <person name="Lucas S.M."/>
            <person name="Lazic D."/>
            <person name="Gailing O."/>
            <person name="Carlson J."/>
            <person name="Staton M."/>
        </authorList>
    </citation>
    <scope>NUCLEOTIDE SEQUENCE [LARGE SCALE GENOMIC DNA]</scope>
    <source>
        <strain evidence="15">Pseudo-F2</strain>
    </source>
</reference>
<evidence type="ECO:0000256" key="12">
    <source>
        <dbReference type="SAM" id="Phobius"/>
    </source>
</evidence>